<accession>A0A2J8RD10</accession>
<dbReference type="PROSITE" id="PS00028">
    <property type="entry name" value="ZINC_FINGER_C2H2_1"/>
    <property type="match status" value="1"/>
</dbReference>
<dbReference type="PANTHER" id="PTHR21695">
    <property type="entry name" value="ZINC FINGER PROTEIN 414"/>
    <property type="match status" value="1"/>
</dbReference>
<feature type="region of interest" description="Disordered" evidence="1">
    <location>
        <begin position="1"/>
        <end position="110"/>
    </location>
</feature>
<dbReference type="AlphaFoldDB" id="A0A2J8RD10"/>
<feature type="compositionally biased region" description="Basic and acidic residues" evidence="1">
    <location>
        <begin position="216"/>
        <end position="228"/>
    </location>
</feature>
<proteinExistence type="predicted"/>
<dbReference type="InterPro" id="IPR039882">
    <property type="entry name" value="ZN414"/>
</dbReference>
<evidence type="ECO:0000256" key="1">
    <source>
        <dbReference type="SAM" id="MobiDB-lite"/>
    </source>
</evidence>
<dbReference type="InterPro" id="IPR031799">
    <property type="entry name" value="Znf-C2H2_ribbon"/>
</dbReference>
<dbReference type="InterPro" id="IPR013087">
    <property type="entry name" value="Znf_C2H2_type"/>
</dbReference>
<feature type="compositionally biased region" description="Pro residues" evidence="1">
    <location>
        <begin position="355"/>
        <end position="374"/>
    </location>
</feature>
<feature type="region of interest" description="Disordered" evidence="1">
    <location>
        <begin position="206"/>
        <end position="245"/>
    </location>
</feature>
<protein>
    <submittedName>
        <fullName evidence="3">ZNF414 isoform 5</fullName>
    </submittedName>
</protein>
<feature type="compositionally biased region" description="Low complexity" evidence="1">
    <location>
        <begin position="29"/>
        <end position="48"/>
    </location>
</feature>
<feature type="region of interest" description="Disordered" evidence="1">
    <location>
        <begin position="348"/>
        <end position="393"/>
    </location>
</feature>
<evidence type="ECO:0000313" key="3">
    <source>
        <dbReference type="EMBL" id="PNJ06396.1"/>
    </source>
</evidence>
<dbReference type="PANTHER" id="PTHR21695:SF0">
    <property type="entry name" value="ZINC FINGER PROTEIN 414"/>
    <property type="match status" value="1"/>
</dbReference>
<feature type="domain" description="C2H2-type" evidence="2">
    <location>
        <begin position="111"/>
        <end position="133"/>
    </location>
</feature>
<dbReference type="Pfam" id="PF15909">
    <property type="entry name" value="zf-C2H2_8"/>
    <property type="match status" value="1"/>
</dbReference>
<dbReference type="SMART" id="SM00355">
    <property type="entry name" value="ZnF_C2H2"/>
    <property type="match status" value="3"/>
</dbReference>
<reference evidence="3" key="1">
    <citation type="submission" date="2017-12" db="EMBL/GenBank/DDBJ databases">
        <title>High-resolution comparative analysis of great ape genomes.</title>
        <authorList>
            <person name="Pollen A."/>
            <person name="Hastie A."/>
            <person name="Hormozdiari F."/>
            <person name="Dougherty M."/>
            <person name="Liu R."/>
            <person name="Chaisson M."/>
            <person name="Hoppe E."/>
            <person name="Hill C."/>
            <person name="Pang A."/>
            <person name="Hillier L."/>
            <person name="Baker C."/>
            <person name="Armstrong J."/>
            <person name="Shendure J."/>
            <person name="Paten B."/>
            <person name="Wilson R."/>
            <person name="Chao H."/>
            <person name="Schneider V."/>
            <person name="Ventura M."/>
            <person name="Kronenberg Z."/>
            <person name="Murali S."/>
            <person name="Gordon D."/>
            <person name="Cantsilieris S."/>
            <person name="Munson K."/>
            <person name="Nelson B."/>
            <person name="Raja A."/>
            <person name="Underwood J."/>
            <person name="Diekhans M."/>
            <person name="Fiddes I."/>
            <person name="Haussler D."/>
            <person name="Eichler E."/>
        </authorList>
    </citation>
    <scope>NUCLEOTIDE SEQUENCE [LARGE SCALE GENOMIC DNA]</scope>
    <source>
        <strain evidence="3">Susie</strain>
    </source>
</reference>
<sequence length="393" mass="41124">MEEKPSGPSPDMLATAESSSSETDKEVLSPAVPAAAPSSSMSEEPGPEQAATPPVWERGGAGGMQQGSSPAPDSCQPGPGPSPGLTSIVSGTGEDLRPPRRRPPPGKQIPCSSPGCCLSFPSVRDLAQHLRTHCPPTQSLEACRSWWLTANCTTNPIATSRFPPEVVRKGRYHSCTGAGRCENCLLRFRTHRSLFKHLHVCAEHAQSPAPPPPPALDREPPAPERPPEVDPASAPGLQFPLLEPFTTPAPAPTGPFLSYLNPAPFGLSPPRLRPFLAAAPGLPASSAAVWKKSQGAGSSPRRPQGGSDAPSGHAAPSRIVWEHTRGRYSCMQCAFSTASRPAMTLHLEDHRPGAPAAPAPGPPRPDAPADPAPLAPKVSPLLSEGELPVFSQL</sequence>
<feature type="region of interest" description="Disordered" evidence="1">
    <location>
        <begin position="289"/>
        <end position="314"/>
    </location>
</feature>
<organism evidence="3">
    <name type="scientific">Pongo abelii</name>
    <name type="common">Sumatran orangutan</name>
    <name type="synonym">Pongo pygmaeus abelii</name>
    <dbReference type="NCBI Taxonomy" id="9601"/>
    <lineage>
        <taxon>Eukaryota</taxon>
        <taxon>Metazoa</taxon>
        <taxon>Chordata</taxon>
        <taxon>Craniata</taxon>
        <taxon>Vertebrata</taxon>
        <taxon>Euteleostomi</taxon>
        <taxon>Mammalia</taxon>
        <taxon>Eutheria</taxon>
        <taxon>Euarchontoglires</taxon>
        <taxon>Primates</taxon>
        <taxon>Haplorrhini</taxon>
        <taxon>Catarrhini</taxon>
        <taxon>Hominidae</taxon>
        <taxon>Pongo</taxon>
    </lineage>
</organism>
<evidence type="ECO:0000259" key="2">
    <source>
        <dbReference type="PROSITE" id="PS00028"/>
    </source>
</evidence>
<comment type="caution">
    <text evidence="3">The sequence shown here is derived from an EMBL/GenBank/DDBJ whole genome shotgun (WGS) entry which is preliminary data.</text>
</comment>
<name>A0A2J8RD10_PONAB</name>
<dbReference type="EMBL" id="NDHI03003709">
    <property type="protein sequence ID" value="PNJ06396.1"/>
    <property type="molecule type" value="Genomic_DNA"/>
</dbReference>
<gene>
    <name evidence="3" type="ORF">CR201_G0051640</name>
</gene>